<reference evidence="1 2" key="1">
    <citation type="submission" date="2020-02" db="EMBL/GenBank/DDBJ databases">
        <title>Sequencing the genomes of 1000 actinobacteria strains.</title>
        <authorList>
            <person name="Klenk H.-P."/>
        </authorList>
    </citation>
    <scope>NUCLEOTIDE SEQUENCE [LARGE SCALE GENOMIC DNA]</scope>
    <source>
        <strain evidence="1 2">DSM 19609</strain>
    </source>
</reference>
<keyword evidence="2" id="KW-1185">Reference proteome</keyword>
<proteinExistence type="predicted"/>
<sequence length="145" mass="15652">MNARDEAARRLLALAPEEAREAVRTASDEVLRAAVLLAGERPSRVRHRAAEPTIEPRPRPVLRVPEEWRRPVAVVIDGVAGTTQEQASAVREVGVAACGQPGAVYRSRWVVPAPRSGARAVEVALRALAAGEFTAAEAFVRGRFE</sequence>
<dbReference type="Proteomes" id="UP000749311">
    <property type="component" value="Unassembled WGS sequence"/>
</dbReference>
<gene>
    <name evidence="1" type="ORF">FB473_000003</name>
</gene>
<organism evidence="1 2">
    <name type="scientific">Brooklawnia cerclae</name>
    <dbReference type="NCBI Taxonomy" id="349934"/>
    <lineage>
        <taxon>Bacteria</taxon>
        <taxon>Bacillati</taxon>
        <taxon>Actinomycetota</taxon>
        <taxon>Actinomycetes</taxon>
        <taxon>Propionibacteriales</taxon>
        <taxon>Propionibacteriaceae</taxon>
        <taxon>Brooklawnia</taxon>
    </lineage>
</organism>
<evidence type="ECO:0000313" key="2">
    <source>
        <dbReference type="Proteomes" id="UP000749311"/>
    </source>
</evidence>
<dbReference type="EMBL" id="JAAMOZ010000001">
    <property type="protein sequence ID" value="NIH55358.1"/>
    <property type="molecule type" value="Genomic_DNA"/>
</dbReference>
<dbReference type="RefSeq" id="WP_167163674.1">
    <property type="nucleotide sequence ID" value="NZ_BAAAOO010000023.1"/>
</dbReference>
<accession>A0ABX0SDF5</accession>
<comment type="caution">
    <text evidence="1">The sequence shown here is derived from an EMBL/GenBank/DDBJ whole genome shotgun (WGS) entry which is preliminary data.</text>
</comment>
<protein>
    <submittedName>
        <fullName evidence="1">Uncharacterized protein</fullName>
    </submittedName>
</protein>
<evidence type="ECO:0000313" key="1">
    <source>
        <dbReference type="EMBL" id="NIH55358.1"/>
    </source>
</evidence>
<name>A0ABX0SDF5_9ACTN</name>